<name>A0A437MN53_9PROT</name>
<protein>
    <recommendedName>
        <fullName evidence="3">Cupin domain-containing protein</fullName>
    </recommendedName>
</protein>
<evidence type="ECO:0008006" key="3">
    <source>
        <dbReference type="Google" id="ProtNLM"/>
    </source>
</evidence>
<proteinExistence type="predicted"/>
<evidence type="ECO:0000313" key="1">
    <source>
        <dbReference type="EMBL" id="RVT99069.1"/>
    </source>
</evidence>
<evidence type="ECO:0000313" key="2">
    <source>
        <dbReference type="Proteomes" id="UP000282957"/>
    </source>
</evidence>
<dbReference type="RefSeq" id="WP_127785719.1">
    <property type="nucleotide sequence ID" value="NZ_SACL01000001.1"/>
</dbReference>
<dbReference type="AlphaFoldDB" id="A0A437MN53"/>
<organism evidence="1 2">
    <name type="scientific">Rhodovarius crocodyli</name>
    <dbReference type="NCBI Taxonomy" id="1979269"/>
    <lineage>
        <taxon>Bacteria</taxon>
        <taxon>Pseudomonadati</taxon>
        <taxon>Pseudomonadota</taxon>
        <taxon>Alphaproteobacteria</taxon>
        <taxon>Acetobacterales</taxon>
        <taxon>Roseomonadaceae</taxon>
        <taxon>Rhodovarius</taxon>
    </lineage>
</organism>
<reference evidence="1 2" key="1">
    <citation type="submission" date="2019-01" db="EMBL/GenBank/DDBJ databases">
        <authorList>
            <person name="Chen W.-M."/>
        </authorList>
    </citation>
    <scope>NUCLEOTIDE SEQUENCE [LARGE SCALE GENOMIC DNA]</scope>
    <source>
        <strain evidence="1 2">CCP-6</strain>
    </source>
</reference>
<dbReference type="Proteomes" id="UP000282957">
    <property type="component" value="Unassembled WGS sequence"/>
</dbReference>
<sequence length="167" mass="19309">MFIFPPFLRAVVLAELMRCHANARDPDEVIPTRDGRPYLRRWHITPRGQGPAVYLHHFLASDDDRAQHDHPWPSLGMLLLGNYYEHTPLDHEPVFRATGDVIFRAPEHTHRVELERDTLTGQELEVWTLFMVGPRVRPWGFHCPQGWVPWQEFTQPGEDGRSVGCGA</sequence>
<keyword evidence="2" id="KW-1185">Reference proteome</keyword>
<gene>
    <name evidence="1" type="ORF">EOD42_02890</name>
</gene>
<dbReference type="OrthoDB" id="950196at2"/>
<comment type="caution">
    <text evidence="1">The sequence shown here is derived from an EMBL/GenBank/DDBJ whole genome shotgun (WGS) entry which is preliminary data.</text>
</comment>
<dbReference type="EMBL" id="SACL01000001">
    <property type="protein sequence ID" value="RVT99069.1"/>
    <property type="molecule type" value="Genomic_DNA"/>
</dbReference>
<accession>A0A437MN53</accession>